<evidence type="ECO:0000256" key="4">
    <source>
        <dbReference type="ARBA" id="ARBA00023239"/>
    </source>
</evidence>
<dbReference type="SUPFAM" id="SSF51316">
    <property type="entry name" value="Mss4-like"/>
    <property type="match status" value="1"/>
</dbReference>
<protein>
    <recommendedName>
        <fullName evidence="5">CENP-V/GFA domain-containing protein</fullName>
    </recommendedName>
</protein>
<evidence type="ECO:0000259" key="5">
    <source>
        <dbReference type="PROSITE" id="PS51891"/>
    </source>
</evidence>
<evidence type="ECO:0000313" key="7">
    <source>
        <dbReference type="Proteomes" id="UP000799291"/>
    </source>
</evidence>
<dbReference type="OrthoDB" id="406544at2759"/>
<feature type="domain" description="CENP-V/GFA" evidence="5">
    <location>
        <begin position="2"/>
        <end position="131"/>
    </location>
</feature>
<accession>A0A6G1J734</accession>
<dbReference type="GO" id="GO:0016846">
    <property type="term" value="F:carbon-sulfur lyase activity"/>
    <property type="evidence" value="ECO:0007669"/>
    <property type="project" value="InterPro"/>
</dbReference>
<dbReference type="PANTHER" id="PTHR33337">
    <property type="entry name" value="GFA DOMAIN-CONTAINING PROTEIN"/>
    <property type="match status" value="1"/>
</dbReference>
<reference evidence="6" key="1">
    <citation type="journal article" date="2020" name="Stud. Mycol.">
        <title>101 Dothideomycetes genomes: a test case for predicting lifestyles and emergence of pathogens.</title>
        <authorList>
            <person name="Haridas S."/>
            <person name="Albert R."/>
            <person name="Binder M."/>
            <person name="Bloem J."/>
            <person name="Labutti K."/>
            <person name="Salamov A."/>
            <person name="Andreopoulos B."/>
            <person name="Baker S."/>
            <person name="Barry K."/>
            <person name="Bills G."/>
            <person name="Bluhm B."/>
            <person name="Cannon C."/>
            <person name="Castanera R."/>
            <person name="Culley D."/>
            <person name="Daum C."/>
            <person name="Ezra D."/>
            <person name="Gonzalez J."/>
            <person name="Henrissat B."/>
            <person name="Kuo A."/>
            <person name="Liang C."/>
            <person name="Lipzen A."/>
            <person name="Lutzoni F."/>
            <person name="Magnuson J."/>
            <person name="Mondo S."/>
            <person name="Nolan M."/>
            <person name="Ohm R."/>
            <person name="Pangilinan J."/>
            <person name="Park H.-J."/>
            <person name="Ramirez L."/>
            <person name="Alfaro M."/>
            <person name="Sun H."/>
            <person name="Tritt A."/>
            <person name="Yoshinaga Y."/>
            <person name="Zwiers L.-H."/>
            <person name="Turgeon B."/>
            <person name="Goodwin S."/>
            <person name="Spatafora J."/>
            <person name="Crous P."/>
            <person name="Grigoriev I."/>
        </authorList>
    </citation>
    <scope>NUCLEOTIDE SEQUENCE</scope>
    <source>
        <strain evidence="6">CBS 122367</strain>
    </source>
</reference>
<name>A0A6G1J734_9PLEO</name>
<dbReference type="Pfam" id="PF04828">
    <property type="entry name" value="GFA"/>
    <property type="match status" value="1"/>
</dbReference>
<dbReference type="PROSITE" id="PS51891">
    <property type="entry name" value="CENP_V_GFA"/>
    <property type="match status" value="1"/>
</dbReference>
<comment type="similarity">
    <text evidence="1">Belongs to the Gfa family.</text>
</comment>
<dbReference type="Gene3D" id="3.90.1590.10">
    <property type="entry name" value="glutathione-dependent formaldehyde- activating enzyme (gfa)"/>
    <property type="match status" value="1"/>
</dbReference>
<keyword evidence="7" id="KW-1185">Reference proteome</keyword>
<sequence>MAKGGCFCGKVTFEFSGEPVKTVLCHCLNCKRITGSAYSTNVTVPSSAIRTQGTPKQFTFDSGQGPIFRISFCDTCSSALWKESDAEGFKGLHLIQSGALGPDFDNYPPNGEIFTPFRSKWLSPLEVQQFEGTDSGL</sequence>
<evidence type="ECO:0000256" key="3">
    <source>
        <dbReference type="ARBA" id="ARBA00022833"/>
    </source>
</evidence>
<keyword evidence="2" id="KW-0479">Metal-binding</keyword>
<dbReference type="PANTHER" id="PTHR33337:SF30">
    <property type="entry name" value="DUF636 DOMAIN PROTEIN (AFU_ORTHOLOGUE AFUA_1G03180)"/>
    <property type="match status" value="1"/>
</dbReference>
<organism evidence="6 7">
    <name type="scientific">Lentithecium fluviatile CBS 122367</name>
    <dbReference type="NCBI Taxonomy" id="1168545"/>
    <lineage>
        <taxon>Eukaryota</taxon>
        <taxon>Fungi</taxon>
        <taxon>Dikarya</taxon>
        <taxon>Ascomycota</taxon>
        <taxon>Pezizomycotina</taxon>
        <taxon>Dothideomycetes</taxon>
        <taxon>Pleosporomycetidae</taxon>
        <taxon>Pleosporales</taxon>
        <taxon>Massarineae</taxon>
        <taxon>Lentitheciaceae</taxon>
        <taxon>Lentithecium</taxon>
    </lineage>
</organism>
<dbReference type="Proteomes" id="UP000799291">
    <property type="component" value="Unassembled WGS sequence"/>
</dbReference>
<evidence type="ECO:0000256" key="1">
    <source>
        <dbReference type="ARBA" id="ARBA00005495"/>
    </source>
</evidence>
<keyword evidence="3" id="KW-0862">Zinc</keyword>
<dbReference type="GO" id="GO:0046872">
    <property type="term" value="F:metal ion binding"/>
    <property type="evidence" value="ECO:0007669"/>
    <property type="project" value="UniProtKB-KW"/>
</dbReference>
<dbReference type="InterPro" id="IPR011057">
    <property type="entry name" value="Mss4-like_sf"/>
</dbReference>
<proteinExistence type="inferred from homology"/>
<evidence type="ECO:0000256" key="2">
    <source>
        <dbReference type="ARBA" id="ARBA00022723"/>
    </source>
</evidence>
<dbReference type="AlphaFoldDB" id="A0A6G1J734"/>
<dbReference type="InterPro" id="IPR006913">
    <property type="entry name" value="CENP-V/GFA"/>
</dbReference>
<evidence type="ECO:0000313" key="6">
    <source>
        <dbReference type="EMBL" id="KAF2686332.1"/>
    </source>
</evidence>
<keyword evidence="4" id="KW-0456">Lyase</keyword>
<dbReference type="EMBL" id="MU005577">
    <property type="protein sequence ID" value="KAF2686332.1"/>
    <property type="molecule type" value="Genomic_DNA"/>
</dbReference>
<gene>
    <name evidence="6" type="ORF">K458DRAFT_298314</name>
</gene>